<comment type="similarity">
    <text evidence="1">Belongs to the LysR transcriptional regulatory family.</text>
</comment>
<proteinExistence type="inferred from homology"/>
<dbReference type="FunFam" id="1.10.10.10:FF:000001">
    <property type="entry name" value="LysR family transcriptional regulator"/>
    <property type="match status" value="1"/>
</dbReference>
<dbReference type="KEGG" id="otd:J1M35_01640"/>
<dbReference type="EMBL" id="CP071796">
    <property type="protein sequence ID" value="QTD45655.1"/>
    <property type="molecule type" value="Genomic_DNA"/>
</dbReference>
<evidence type="ECO:0000256" key="1">
    <source>
        <dbReference type="ARBA" id="ARBA00009437"/>
    </source>
</evidence>
<evidence type="ECO:0000259" key="5">
    <source>
        <dbReference type="PROSITE" id="PS50931"/>
    </source>
</evidence>
<feature type="domain" description="HTH lysR-type" evidence="5">
    <location>
        <begin position="13"/>
        <end position="68"/>
    </location>
</feature>
<dbReference type="Pfam" id="PF00126">
    <property type="entry name" value="HTH_1"/>
    <property type="match status" value="1"/>
</dbReference>
<dbReference type="PANTHER" id="PTHR30537:SF1">
    <property type="entry name" value="HTH-TYPE TRANSCRIPTIONAL REGULATOR PGRR"/>
    <property type="match status" value="1"/>
</dbReference>
<dbReference type="CDD" id="cd08474">
    <property type="entry name" value="PBP2_CrgA_like_5"/>
    <property type="match status" value="1"/>
</dbReference>
<dbReference type="SUPFAM" id="SSF53850">
    <property type="entry name" value="Periplasmic binding protein-like II"/>
    <property type="match status" value="1"/>
</dbReference>
<dbReference type="AlphaFoldDB" id="A0A975CG96"/>
<dbReference type="Pfam" id="PF03466">
    <property type="entry name" value="LysR_substrate"/>
    <property type="match status" value="1"/>
</dbReference>
<evidence type="ECO:0000256" key="2">
    <source>
        <dbReference type="ARBA" id="ARBA00023015"/>
    </source>
</evidence>
<dbReference type="InterPro" id="IPR036388">
    <property type="entry name" value="WH-like_DNA-bd_sf"/>
</dbReference>
<evidence type="ECO:0000256" key="4">
    <source>
        <dbReference type="ARBA" id="ARBA00023163"/>
    </source>
</evidence>
<dbReference type="InterPro" id="IPR000847">
    <property type="entry name" value="LysR_HTH_N"/>
</dbReference>
<gene>
    <name evidence="6" type="ORF">J1M35_01640</name>
</gene>
<name>A0A975CG96_9BURK</name>
<keyword evidence="2" id="KW-0805">Transcription regulation</keyword>
<keyword evidence="4" id="KW-0804">Transcription</keyword>
<dbReference type="Gene3D" id="3.40.190.290">
    <property type="match status" value="1"/>
</dbReference>
<dbReference type="RefSeq" id="WP_208009403.1">
    <property type="nucleotide sequence ID" value="NZ_CP071796.1"/>
</dbReference>
<keyword evidence="3" id="KW-0238">DNA-binding</keyword>
<dbReference type="GO" id="GO:0003700">
    <property type="term" value="F:DNA-binding transcription factor activity"/>
    <property type="evidence" value="ECO:0007669"/>
    <property type="project" value="InterPro"/>
</dbReference>
<dbReference type="GO" id="GO:0043565">
    <property type="term" value="F:sequence-specific DNA binding"/>
    <property type="evidence" value="ECO:0007669"/>
    <property type="project" value="TreeGrafter"/>
</dbReference>
<accession>A0A975CG96</accession>
<dbReference type="InterPro" id="IPR036390">
    <property type="entry name" value="WH_DNA-bd_sf"/>
</dbReference>
<protein>
    <submittedName>
        <fullName evidence="6">LysR family transcriptional regulator</fullName>
    </submittedName>
</protein>
<organism evidence="6 7">
    <name type="scientific">Ottowia testudinis</name>
    <dbReference type="NCBI Taxonomy" id="2816950"/>
    <lineage>
        <taxon>Bacteria</taxon>
        <taxon>Pseudomonadati</taxon>
        <taxon>Pseudomonadota</taxon>
        <taxon>Betaproteobacteria</taxon>
        <taxon>Burkholderiales</taxon>
        <taxon>Comamonadaceae</taxon>
        <taxon>Ottowia</taxon>
    </lineage>
</organism>
<dbReference type="Proteomes" id="UP000663903">
    <property type="component" value="Chromosome"/>
</dbReference>
<keyword evidence="7" id="KW-1185">Reference proteome</keyword>
<dbReference type="PANTHER" id="PTHR30537">
    <property type="entry name" value="HTH-TYPE TRANSCRIPTIONAL REGULATOR"/>
    <property type="match status" value="1"/>
</dbReference>
<evidence type="ECO:0000256" key="3">
    <source>
        <dbReference type="ARBA" id="ARBA00023125"/>
    </source>
</evidence>
<dbReference type="SUPFAM" id="SSF46785">
    <property type="entry name" value="Winged helix' DNA-binding domain"/>
    <property type="match status" value="1"/>
</dbReference>
<dbReference type="InterPro" id="IPR005119">
    <property type="entry name" value="LysR_subst-bd"/>
</dbReference>
<dbReference type="Gene3D" id="1.10.10.10">
    <property type="entry name" value="Winged helix-like DNA-binding domain superfamily/Winged helix DNA-binding domain"/>
    <property type="match status" value="1"/>
</dbReference>
<dbReference type="PROSITE" id="PS50931">
    <property type="entry name" value="HTH_LYSR"/>
    <property type="match status" value="1"/>
</dbReference>
<evidence type="ECO:0000313" key="7">
    <source>
        <dbReference type="Proteomes" id="UP000663903"/>
    </source>
</evidence>
<dbReference type="GO" id="GO:0006351">
    <property type="term" value="P:DNA-templated transcription"/>
    <property type="evidence" value="ECO:0007669"/>
    <property type="project" value="TreeGrafter"/>
</dbReference>
<dbReference type="InterPro" id="IPR058163">
    <property type="entry name" value="LysR-type_TF_proteobact-type"/>
</dbReference>
<sequence length="311" mass="32691">MSITNPALPDAPLAELQVFAAVAEAGGFRAAATRLGVTPSALSHGLRKLETRLGVRLLHRTTRSVAPTEAGARLLATLAPALAEIRQAVGAAVAAARTPQGQIRLTAPRAAAHLVLMPLIARFLAEYPRMAVELSCDEALVDIVAAGFDAGLRFGESLQADMVALPVGAPQRFTVVASPDYLACHGAPADPAQLTAHACIKLRFPSGRLYAWQFVRAGRVFEVQVPGAFTVNDQAALLQAAEAGLGLAYTYCGHAAPLLARGRLVAVLPDWLPPAEQLYLYYPSRRLQPAGFQALLEVVKRGGADVAAPSS</sequence>
<evidence type="ECO:0000313" key="6">
    <source>
        <dbReference type="EMBL" id="QTD45655.1"/>
    </source>
</evidence>
<reference evidence="6" key="1">
    <citation type="submission" date="2021-03" db="EMBL/GenBank/DDBJ databases">
        <title>Ottowia sp. 27C isolated from the cloaca of a Giant Asian pond turtle (Heosemys grandis).</title>
        <authorList>
            <person name="Spergser J."/>
            <person name="Busse H.-J."/>
        </authorList>
    </citation>
    <scope>NUCLEOTIDE SEQUENCE</scope>
    <source>
        <strain evidence="6">27C</strain>
    </source>
</reference>